<name>A0A4R7BAN3_9NEIS</name>
<feature type="domain" description="MgtC/SapB/SrpB/YhiD N-terminal" evidence="2">
    <location>
        <begin position="39"/>
        <end position="158"/>
    </location>
</feature>
<protein>
    <submittedName>
        <fullName evidence="4">Uncharacterized membrane protein (DUF4010 family)</fullName>
    </submittedName>
</protein>
<feature type="transmembrane region" description="Helical" evidence="1">
    <location>
        <begin position="172"/>
        <end position="190"/>
    </location>
</feature>
<dbReference type="PANTHER" id="PTHR39084">
    <property type="entry name" value="MEMBRANE PROTEIN-RELATED"/>
    <property type="match status" value="1"/>
</dbReference>
<keyword evidence="1" id="KW-0812">Transmembrane</keyword>
<feature type="transmembrane region" description="Helical" evidence="1">
    <location>
        <begin position="428"/>
        <end position="447"/>
    </location>
</feature>
<dbReference type="RefSeq" id="WP_243729286.1">
    <property type="nucleotide sequence ID" value="NZ_SNZP01000002.1"/>
</dbReference>
<comment type="caution">
    <text evidence="4">The sequence shown here is derived from an EMBL/GenBank/DDBJ whole genome shotgun (WGS) entry which is preliminary data.</text>
</comment>
<keyword evidence="1" id="KW-0472">Membrane</keyword>
<dbReference type="AlphaFoldDB" id="A0A4R7BAN3"/>
<feature type="transmembrane region" description="Helical" evidence="1">
    <location>
        <begin position="63"/>
        <end position="81"/>
    </location>
</feature>
<dbReference type="EMBL" id="SNZP01000002">
    <property type="protein sequence ID" value="TDR82010.1"/>
    <property type="molecule type" value="Genomic_DNA"/>
</dbReference>
<dbReference type="Pfam" id="PF02308">
    <property type="entry name" value="MgtC"/>
    <property type="match status" value="1"/>
</dbReference>
<sequence length="448" mass="47127">MLTAGTDRRRIAGEKAMGGFDLSGWFNLKGTSFESLPIILISLGIGLLVGIERERKRHVMAGIRTFPLGALLGTLCALIGQHLNAPAFPIAGLLVLASFGFLPGVHSVDDSSDPHTTTIAAFLVTYCLGVMVAYGYAPLAVASAILVTGLLYLKPELTGIMQKLERRDLYSLLQFGALSFIILPLLPNRAIGPYAALNPHNVWLMVVMIVGLGQVGYLSVRLFGDRVGAPLLGVLGGLVSSTVTSLIYSRQVRADPGAEQRASTVIQLANLVLNLRMMLFTAALAPAALPAVGLVMAPGLLLGLALTLARHHRGKGQEGQQKIALTNPADLKLALSFAAAFAVILVCSAWLNAEFGRSGVYTVAVISGANEVDAIVLTVLNLFAQQRFEAVPCATAIALAVGANALFKIGLIFSLGGKPLALRCLPTFVSIFAGLTLGTLALHMGWLS</sequence>
<accession>A0A4R7BAN3</accession>
<gene>
    <name evidence="4" type="ORF">DFP86_102122</name>
</gene>
<evidence type="ECO:0000259" key="3">
    <source>
        <dbReference type="Pfam" id="PF13194"/>
    </source>
</evidence>
<feature type="transmembrane region" description="Helical" evidence="1">
    <location>
        <begin position="35"/>
        <end position="51"/>
    </location>
</feature>
<keyword evidence="1" id="KW-1133">Transmembrane helix</keyword>
<evidence type="ECO:0000256" key="1">
    <source>
        <dbReference type="SAM" id="Phobius"/>
    </source>
</evidence>
<proteinExistence type="predicted"/>
<dbReference type="Proteomes" id="UP000295611">
    <property type="component" value="Unassembled WGS sequence"/>
</dbReference>
<feature type="transmembrane region" description="Helical" evidence="1">
    <location>
        <begin position="291"/>
        <end position="310"/>
    </location>
</feature>
<feature type="transmembrane region" description="Helical" evidence="1">
    <location>
        <begin position="331"/>
        <end position="353"/>
    </location>
</feature>
<organism evidence="4 5">
    <name type="scientific">Paludibacterium purpuratum</name>
    <dbReference type="NCBI Taxonomy" id="1144873"/>
    <lineage>
        <taxon>Bacteria</taxon>
        <taxon>Pseudomonadati</taxon>
        <taxon>Pseudomonadota</taxon>
        <taxon>Betaproteobacteria</taxon>
        <taxon>Neisseriales</taxon>
        <taxon>Chromobacteriaceae</taxon>
        <taxon>Paludibacterium</taxon>
    </lineage>
</organism>
<dbReference type="Pfam" id="PF13194">
    <property type="entry name" value="DUF4010"/>
    <property type="match status" value="1"/>
</dbReference>
<feature type="transmembrane region" description="Helical" evidence="1">
    <location>
        <begin position="359"/>
        <end position="384"/>
    </location>
</feature>
<reference evidence="4 5" key="1">
    <citation type="submission" date="2019-03" db="EMBL/GenBank/DDBJ databases">
        <title>Genomic Encyclopedia of Type Strains, Phase III (KMG-III): the genomes of soil and plant-associated and newly described type strains.</title>
        <authorList>
            <person name="Whitman W."/>
        </authorList>
    </citation>
    <scope>NUCLEOTIDE SEQUENCE [LARGE SCALE GENOMIC DNA]</scope>
    <source>
        <strain evidence="4 5">CECT 8976</strain>
    </source>
</reference>
<dbReference type="InterPro" id="IPR025105">
    <property type="entry name" value="DUF4010"/>
</dbReference>
<feature type="transmembrane region" description="Helical" evidence="1">
    <location>
        <begin position="87"/>
        <end position="108"/>
    </location>
</feature>
<dbReference type="InterPro" id="IPR049177">
    <property type="entry name" value="MgtC_SapB_SrpB_YhiD_N"/>
</dbReference>
<feature type="transmembrane region" description="Helical" evidence="1">
    <location>
        <begin position="229"/>
        <end position="248"/>
    </location>
</feature>
<feature type="transmembrane region" description="Helical" evidence="1">
    <location>
        <begin position="202"/>
        <end position="223"/>
    </location>
</feature>
<evidence type="ECO:0000259" key="2">
    <source>
        <dbReference type="Pfam" id="PF02308"/>
    </source>
</evidence>
<evidence type="ECO:0000313" key="5">
    <source>
        <dbReference type="Proteomes" id="UP000295611"/>
    </source>
</evidence>
<feature type="transmembrane region" description="Helical" evidence="1">
    <location>
        <begin position="396"/>
        <end position="416"/>
    </location>
</feature>
<evidence type="ECO:0000313" key="4">
    <source>
        <dbReference type="EMBL" id="TDR82010.1"/>
    </source>
</evidence>
<feature type="transmembrane region" description="Helical" evidence="1">
    <location>
        <begin position="120"/>
        <end position="152"/>
    </location>
</feature>
<keyword evidence="5" id="KW-1185">Reference proteome</keyword>
<feature type="domain" description="DUF4010" evidence="3">
    <location>
        <begin position="207"/>
        <end position="416"/>
    </location>
</feature>
<dbReference type="PANTHER" id="PTHR39084:SF1">
    <property type="entry name" value="DUF4010 DOMAIN-CONTAINING PROTEIN"/>
    <property type="match status" value="1"/>
</dbReference>